<evidence type="ECO:0000313" key="3">
    <source>
        <dbReference type="Proteomes" id="UP001596083"/>
    </source>
</evidence>
<evidence type="ECO:0000259" key="1">
    <source>
        <dbReference type="Pfam" id="PF13575"/>
    </source>
</evidence>
<name>A0ABW0Z8X0_9ACTN</name>
<dbReference type="NCBIfam" id="TIGR03897">
    <property type="entry name" value="lanti_2_LanM"/>
    <property type="match status" value="1"/>
</dbReference>
<protein>
    <submittedName>
        <fullName evidence="2">Type 2 lanthipeptide synthetase LanM family protein</fullName>
    </submittedName>
</protein>
<dbReference type="CDD" id="cd04792">
    <property type="entry name" value="LanM-like"/>
    <property type="match status" value="1"/>
</dbReference>
<dbReference type="Proteomes" id="UP001596083">
    <property type="component" value="Unassembled WGS sequence"/>
</dbReference>
<proteinExistence type="predicted"/>
<dbReference type="InterPro" id="IPR012341">
    <property type="entry name" value="6hp_glycosidase-like_sf"/>
</dbReference>
<evidence type="ECO:0000313" key="2">
    <source>
        <dbReference type="EMBL" id="MFC5724842.1"/>
    </source>
</evidence>
<keyword evidence="3" id="KW-1185">Reference proteome</keyword>
<organism evidence="2 3">
    <name type="scientific">Streptomyces gamaensis</name>
    <dbReference type="NCBI Taxonomy" id="1763542"/>
    <lineage>
        <taxon>Bacteria</taxon>
        <taxon>Bacillati</taxon>
        <taxon>Actinomycetota</taxon>
        <taxon>Actinomycetes</taxon>
        <taxon>Kitasatosporales</taxon>
        <taxon>Streptomycetaceae</taxon>
        <taxon>Streptomyces</taxon>
    </lineage>
</organism>
<dbReference type="Gene3D" id="1.50.10.10">
    <property type="match status" value="1"/>
</dbReference>
<sequence length="1078" mass="116651">MVTAAYPLDLAARACNLSERAQVVAALGPVPDGAPAPDAFETWKTGRLAERLADKFAQESAQRAVPPQHTKDTLVALLTAYRHHERALTGPSGAPEAAREVLTRLHEAWLPTYRAALDELGEVPLAGGEFWRETDVYHGRLAIACAPFLAELGRRLHRARTALTGPGRPALSAGLVADFQRHLLERFEMALAWAVEADAKVYCRARGIDGATASREEYLAYLEATFGGRAACHAFFLRFPVLGRHLAHVTALLGAYGEEVLRHLADDADLMAESFLGQPVAEYTAFEPGSGDFHAGARSVATVRARLADGTDAAFCYKPRSVRAEAGLQELLRALAEEGVLDFATRPVLPMGGYGYEALIPSGRNEVATREQAAGVYRELGGYLGIFYVLGGSDLHHENILVADGHAFVCDAETALGVTPRGQGTADGTLIDSVFKTGLLERPRGTSMPDGPGAMKISGYAGGEEYEVPMPVPRIGGDRLGFGASVGHVTGVRVPARTGNRVFLDGALVRPEDHADAVTDGFDRVYTWFQRHPERAARRVAEAFGDAPVRFVNWSTQIYQQLLVAARHPKCLAEPLEIDLLANTVRTFPRTWDRDNVLADREARSLWQLDVPLFSAPARGSRLVHDHTEPLSSPLELAPLEQALRRIRRLTDANREQQRHYIAASLETGGVASEAFTASATDYAARIGERLLGELRAADAPSPWTSYELVDATVTAVDIEADLYLGTAGIALFLAYLDDAVPREGFRTAAERAAEHALSHVRHDRPGVFGGIGGAVYLLNHLHHLWKDERYLDEAVRLTGELPALIGEDRHLDVFQGAAGLIPVLLSLADVTGGHGLDLAHRCADHVLAHAEADGDTLSWPPYAAGDARANLTGFAHGAGGIGWALITLGQRTGRQDCVDAGYKAFAYEARHFDEAAQDWYDLRTGSGGISKGGRHYANAWCNGAAGIGLSRIASWAELGKDDEALLREAYRALHTTVRNFPRLGNHTLCHGTSGNAELLLRLSLLRDDPTFRVEANVQVRSLWQDFDNPRDGAAEGSANFFPGLMLGISGFGMHCLRLADPGRVPSVLLLDPPRRGL</sequence>
<feature type="domain" description="Lantibiotic biosynthesis protein dehydration" evidence="1">
    <location>
        <begin position="239"/>
        <end position="616"/>
    </location>
</feature>
<dbReference type="Pfam" id="PF05147">
    <property type="entry name" value="LANC_like"/>
    <property type="match status" value="1"/>
</dbReference>
<dbReference type="EMBL" id="JBHSPB010000036">
    <property type="protein sequence ID" value="MFC5724842.1"/>
    <property type="molecule type" value="Genomic_DNA"/>
</dbReference>
<accession>A0ABW0Z8X0</accession>
<reference evidence="3" key="1">
    <citation type="journal article" date="2019" name="Int. J. Syst. Evol. Microbiol.">
        <title>The Global Catalogue of Microorganisms (GCM) 10K type strain sequencing project: providing services to taxonomists for standard genome sequencing and annotation.</title>
        <authorList>
            <consortium name="The Broad Institute Genomics Platform"/>
            <consortium name="The Broad Institute Genome Sequencing Center for Infectious Disease"/>
            <person name="Wu L."/>
            <person name="Ma J."/>
        </authorList>
    </citation>
    <scope>NUCLEOTIDE SEQUENCE [LARGE SCALE GENOMIC DNA]</scope>
    <source>
        <strain evidence="3">CGMCC 4.7304</strain>
    </source>
</reference>
<comment type="caution">
    <text evidence="2">The sequence shown here is derived from an EMBL/GenBank/DDBJ whole genome shotgun (WGS) entry which is preliminary data.</text>
</comment>
<dbReference type="Pfam" id="PF13575">
    <property type="entry name" value="DUF4135"/>
    <property type="match status" value="1"/>
</dbReference>
<gene>
    <name evidence="2" type="ORF">ACFP1Z_32310</name>
</gene>
<dbReference type="RefSeq" id="WP_390321385.1">
    <property type="nucleotide sequence ID" value="NZ_JBHSPB010000036.1"/>
</dbReference>
<dbReference type="SMART" id="SM01260">
    <property type="entry name" value="LANC_like"/>
    <property type="match status" value="1"/>
</dbReference>
<dbReference type="PRINTS" id="PR01950">
    <property type="entry name" value="LANCSUPER"/>
</dbReference>
<dbReference type="InterPro" id="IPR025410">
    <property type="entry name" value="Lant_dehyd"/>
</dbReference>
<dbReference type="SUPFAM" id="SSF158745">
    <property type="entry name" value="LanC-like"/>
    <property type="match status" value="1"/>
</dbReference>
<dbReference type="InterPro" id="IPR007822">
    <property type="entry name" value="LANC-like"/>
</dbReference>
<dbReference type="InterPro" id="IPR017146">
    <property type="entry name" value="Lanti_2_LanM"/>
</dbReference>
<dbReference type="PIRSF" id="PIRSF037228">
    <property type="entry name" value="Lant_mod_RumM"/>
    <property type="match status" value="1"/>
</dbReference>